<protein>
    <recommendedName>
        <fullName evidence="1">non-specific serine/threonine protein kinase</fullName>
        <ecNumber evidence="1">2.7.11.1</ecNumber>
    </recommendedName>
</protein>
<feature type="transmembrane region" description="Helical" evidence="7">
    <location>
        <begin position="655"/>
        <end position="673"/>
    </location>
</feature>
<gene>
    <name evidence="9" type="ORF">ET471_16535</name>
</gene>
<dbReference type="EMBL" id="CP035493">
    <property type="protein sequence ID" value="QAY71438.1"/>
    <property type="molecule type" value="Genomic_DNA"/>
</dbReference>
<evidence type="ECO:0000256" key="4">
    <source>
        <dbReference type="ARBA" id="ARBA00022777"/>
    </source>
</evidence>
<evidence type="ECO:0000256" key="2">
    <source>
        <dbReference type="ARBA" id="ARBA00022679"/>
    </source>
</evidence>
<feature type="transmembrane region" description="Helical" evidence="7">
    <location>
        <begin position="846"/>
        <end position="867"/>
    </location>
</feature>
<keyword evidence="5" id="KW-0067">ATP-binding</keyword>
<dbReference type="RefSeq" id="WP_129190123.1">
    <property type="nucleotide sequence ID" value="NZ_CP035493.1"/>
</dbReference>
<dbReference type="PROSITE" id="PS50011">
    <property type="entry name" value="PROTEIN_KINASE_DOM"/>
    <property type="match status" value="1"/>
</dbReference>
<evidence type="ECO:0000259" key="8">
    <source>
        <dbReference type="PROSITE" id="PS50011"/>
    </source>
</evidence>
<dbReference type="Proteomes" id="UP000292118">
    <property type="component" value="Chromosome"/>
</dbReference>
<dbReference type="KEGG" id="xya:ET471_16535"/>
<dbReference type="SMART" id="SM00220">
    <property type="entry name" value="S_TKc"/>
    <property type="match status" value="1"/>
</dbReference>
<keyword evidence="10" id="KW-1185">Reference proteome</keyword>
<dbReference type="InterPro" id="IPR050660">
    <property type="entry name" value="NEK_Ser/Thr_kinase"/>
</dbReference>
<dbReference type="GO" id="GO:0004674">
    <property type="term" value="F:protein serine/threonine kinase activity"/>
    <property type="evidence" value="ECO:0007669"/>
    <property type="project" value="UniProtKB-EC"/>
</dbReference>
<accession>A0A4P6FLD2</accession>
<feature type="transmembrane region" description="Helical" evidence="7">
    <location>
        <begin position="680"/>
        <end position="699"/>
    </location>
</feature>
<sequence>MTTRDEAGSLAPTQGDALGAAPTQADGLRAAVPTRGDDLGRAAPTQGDDADGAALTRADGLEGAVPLLGGIPPAVLEGFEPVRALPSGAQAHLVVCRERASGREVVVKYYVGGHATQYAALRAVYDELRADRSRRLVVPALHWDGRHLWEVQEYFPEGTLQQLVGPQGVARDRARAVLVELVGALHDAHASRVVHRDVKPDNVFVRSRSPLTLVLGDLGAAALLSLDTEVRSSVGSWYYIAPEMYAGEVDVAGKADYWSLGIIVHELLTGRHVLSDEQGRRLGDRLVRHAVLNHNVPVEHPDPRWRLLLEGLLTYDPDHRWAEPEVRDWLAGGSPTVNRLGSLTAPPGPGASLADLPFTLADTVHRDAASLAATLRRSWRPAAEELVDPRKREELTRWLDRAGVDPKILATPYDDPAVLPLALQVLLAPATTPEYRGRGLTEESLTAVAREAMGGSPEAAAWVRELRTGEALTVWAAALAEPDQVLKAQNRLATWWSAAESQARPLVQRDRLVADRAEGDALVASLSDAHRADRLRAGAQALSLEPLPAGEQALRAAAVPLVEAGNAVAAILADLLLRPAHADETTRRAAEAAAERVAARERARQAHAAERAPRVLAARQSLKRHVAALVAYAALLVLYRLTWAGGGLPVGLRPVLTAVGVLALGYAAVYVWDTSTAPRLFAHGTLLFLALVVSTYGVLGDLAARHVDGLRLPVLVIGAMALSRLLGLLFAVPRRGQPADSRGGDAAARTARLVLRWGLVAFVPSALLGATWVTTAFADRVPFLQQLLLGDTPDPLSAATWAQGVLPHASSGWIAQHAQGIWLALPLVAIAWITVWNGIGRARRRGVATGAAAATVAAAALSVWLALPLAVHPVLVTAAGMCAVPLAVAVTWVARVKGDGA</sequence>
<dbReference type="InterPro" id="IPR000719">
    <property type="entry name" value="Prot_kinase_dom"/>
</dbReference>
<evidence type="ECO:0000256" key="5">
    <source>
        <dbReference type="ARBA" id="ARBA00022840"/>
    </source>
</evidence>
<feature type="domain" description="Protein kinase" evidence="8">
    <location>
        <begin position="79"/>
        <end position="330"/>
    </location>
</feature>
<dbReference type="PANTHER" id="PTHR43671:SF13">
    <property type="entry name" value="SERINE_THREONINE-PROTEIN KINASE NEK2"/>
    <property type="match status" value="1"/>
</dbReference>
<dbReference type="InterPro" id="IPR011009">
    <property type="entry name" value="Kinase-like_dom_sf"/>
</dbReference>
<dbReference type="InterPro" id="IPR008271">
    <property type="entry name" value="Ser/Thr_kinase_AS"/>
</dbReference>
<evidence type="ECO:0000313" key="10">
    <source>
        <dbReference type="Proteomes" id="UP000292118"/>
    </source>
</evidence>
<dbReference type="OrthoDB" id="5492697at2"/>
<keyword evidence="2" id="KW-0808">Transferase</keyword>
<evidence type="ECO:0000313" key="9">
    <source>
        <dbReference type="EMBL" id="QAY71438.1"/>
    </source>
</evidence>
<evidence type="ECO:0000256" key="7">
    <source>
        <dbReference type="SAM" id="Phobius"/>
    </source>
</evidence>
<feature type="region of interest" description="Disordered" evidence="6">
    <location>
        <begin position="1"/>
        <end position="52"/>
    </location>
</feature>
<dbReference type="Pfam" id="PF00069">
    <property type="entry name" value="Pkinase"/>
    <property type="match status" value="1"/>
</dbReference>
<dbReference type="PROSITE" id="PS00108">
    <property type="entry name" value="PROTEIN_KINASE_ST"/>
    <property type="match status" value="1"/>
</dbReference>
<feature type="transmembrane region" description="Helical" evidence="7">
    <location>
        <begin position="753"/>
        <end position="778"/>
    </location>
</feature>
<keyword evidence="4" id="KW-0418">Kinase</keyword>
<dbReference type="Gene3D" id="1.10.510.10">
    <property type="entry name" value="Transferase(Phosphotransferase) domain 1"/>
    <property type="match status" value="1"/>
</dbReference>
<dbReference type="PANTHER" id="PTHR43671">
    <property type="entry name" value="SERINE/THREONINE-PROTEIN KINASE NEK"/>
    <property type="match status" value="1"/>
</dbReference>
<dbReference type="AlphaFoldDB" id="A0A4P6FLD2"/>
<dbReference type="EC" id="2.7.11.1" evidence="1"/>
<evidence type="ECO:0000256" key="3">
    <source>
        <dbReference type="ARBA" id="ARBA00022741"/>
    </source>
</evidence>
<reference evidence="9 10" key="1">
    <citation type="submission" date="2019-01" db="EMBL/GenBank/DDBJ databases">
        <title>Genome sequencing of strain FW10M-9.</title>
        <authorList>
            <person name="Heo J."/>
            <person name="Kim S.-J."/>
            <person name="Kim J.-S."/>
            <person name="Hong S.-B."/>
            <person name="Kwon S.-W."/>
        </authorList>
    </citation>
    <scope>NUCLEOTIDE SEQUENCE [LARGE SCALE GENOMIC DNA]</scope>
    <source>
        <strain evidence="9 10">FW10M-9</strain>
    </source>
</reference>
<feature type="transmembrane region" description="Helical" evidence="7">
    <location>
        <begin position="711"/>
        <end position="732"/>
    </location>
</feature>
<evidence type="ECO:0000256" key="1">
    <source>
        <dbReference type="ARBA" id="ARBA00012513"/>
    </source>
</evidence>
<organism evidence="9 10">
    <name type="scientific">Xylanimonas protaetiae</name>
    <dbReference type="NCBI Taxonomy" id="2509457"/>
    <lineage>
        <taxon>Bacteria</taxon>
        <taxon>Bacillati</taxon>
        <taxon>Actinomycetota</taxon>
        <taxon>Actinomycetes</taxon>
        <taxon>Micrococcales</taxon>
        <taxon>Promicromonosporaceae</taxon>
        <taxon>Xylanimonas</taxon>
    </lineage>
</organism>
<name>A0A4P6FLD2_9MICO</name>
<evidence type="ECO:0000256" key="6">
    <source>
        <dbReference type="SAM" id="MobiDB-lite"/>
    </source>
</evidence>
<dbReference type="SUPFAM" id="SSF56112">
    <property type="entry name" value="Protein kinase-like (PK-like)"/>
    <property type="match status" value="1"/>
</dbReference>
<keyword evidence="7" id="KW-0812">Transmembrane</keyword>
<feature type="transmembrane region" description="Helical" evidence="7">
    <location>
        <begin position="873"/>
        <end position="894"/>
    </location>
</feature>
<keyword evidence="3" id="KW-0547">Nucleotide-binding</keyword>
<keyword evidence="7" id="KW-0472">Membrane</keyword>
<feature type="transmembrane region" description="Helical" evidence="7">
    <location>
        <begin position="820"/>
        <end position="839"/>
    </location>
</feature>
<dbReference type="GO" id="GO:0005524">
    <property type="term" value="F:ATP binding"/>
    <property type="evidence" value="ECO:0007669"/>
    <property type="project" value="UniProtKB-KW"/>
</dbReference>
<proteinExistence type="predicted"/>
<keyword evidence="7" id="KW-1133">Transmembrane helix</keyword>